<sequence length="147" mass="17421">MWAQLIGTGLGGLLVLATNFVVARQQHSFEHRKMQLELKERLRGEKFKLIEEFWRTARVLEGWAVTLQEQHGTRPRQGQAWDDFWNVHVLLESVMSDENCVHLNAFADRLRRAVRNDNQDEPVWAYLKPSRIELRHAFRRELEIYVA</sequence>
<reference evidence="1 2" key="1">
    <citation type="submission" date="2021-05" db="EMBL/GenBank/DDBJ databases">
        <title>Kineosporia and Streptomyces sp. nov. two new marine actinobacteria isolated from Coral.</title>
        <authorList>
            <person name="Buangrab K."/>
            <person name="Sutthacheep M."/>
            <person name="Yeemin T."/>
            <person name="Harunari E."/>
            <person name="Igarashi Y."/>
            <person name="Kanchanasin P."/>
            <person name="Tanasupawat S."/>
            <person name="Phongsopitanun W."/>
        </authorList>
    </citation>
    <scope>NUCLEOTIDE SEQUENCE [LARGE SCALE GENOMIC DNA]</scope>
    <source>
        <strain evidence="1 2">J2-2</strain>
    </source>
</reference>
<dbReference type="RefSeq" id="WP_214156223.1">
    <property type="nucleotide sequence ID" value="NZ_JAHBAY010000005.1"/>
</dbReference>
<evidence type="ECO:0000313" key="1">
    <source>
        <dbReference type="EMBL" id="MBT0769923.1"/>
    </source>
</evidence>
<proteinExistence type="predicted"/>
<gene>
    <name evidence="1" type="ORF">KIH74_13380</name>
</gene>
<keyword evidence="2" id="KW-1185">Reference proteome</keyword>
<evidence type="ECO:0000313" key="2">
    <source>
        <dbReference type="Proteomes" id="UP001197247"/>
    </source>
</evidence>
<organism evidence="1 2">
    <name type="scientific">Kineosporia corallincola</name>
    <dbReference type="NCBI Taxonomy" id="2835133"/>
    <lineage>
        <taxon>Bacteria</taxon>
        <taxon>Bacillati</taxon>
        <taxon>Actinomycetota</taxon>
        <taxon>Actinomycetes</taxon>
        <taxon>Kineosporiales</taxon>
        <taxon>Kineosporiaceae</taxon>
        <taxon>Kineosporia</taxon>
    </lineage>
</organism>
<dbReference type="EMBL" id="JAHBAY010000005">
    <property type="protein sequence ID" value="MBT0769923.1"/>
    <property type="molecule type" value="Genomic_DNA"/>
</dbReference>
<protein>
    <submittedName>
        <fullName evidence="1">Uncharacterized protein</fullName>
    </submittedName>
</protein>
<comment type="caution">
    <text evidence="1">The sequence shown here is derived from an EMBL/GenBank/DDBJ whole genome shotgun (WGS) entry which is preliminary data.</text>
</comment>
<dbReference type="Proteomes" id="UP001197247">
    <property type="component" value="Unassembled WGS sequence"/>
</dbReference>
<name>A0ABS5TFQ9_9ACTN</name>
<accession>A0ABS5TFQ9</accession>